<dbReference type="InterPro" id="IPR030392">
    <property type="entry name" value="S74_ICA"/>
</dbReference>
<comment type="caution">
    <text evidence="4">The sequence shown here is derived from an EMBL/GenBank/DDBJ whole genome shotgun (WGS) entry which is preliminary data.</text>
</comment>
<evidence type="ECO:0000313" key="4">
    <source>
        <dbReference type="EMBL" id="OGK74042.1"/>
    </source>
</evidence>
<feature type="domain" description="Peptidase S74" evidence="3">
    <location>
        <begin position="935"/>
        <end position="1103"/>
    </location>
</feature>
<name>A0A1F7L1M8_9BACT</name>
<evidence type="ECO:0000256" key="1">
    <source>
        <dbReference type="SAM" id="Coils"/>
    </source>
</evidence>
<protein>
    <recommendedName>
        <fullName evidence="3">Peptidase S74 domain-containing protein</fullName>
    </recommendedName>
</protein>
<feature type="transmembrane region" description="Helical" evidence="2">
    <location>
        <begin position="21"/>
        <end position="41"/>
    </location>
</feature>
<evidence type="ECO:0000256" key="2">
    <source>
        <dbReference type="SAM" id="Phobius"/>
    </source>
</evidence>
<dbReference type="Pfam" id="PF13884">
    <property type="entry name" value="Peptidase_S74"/>
    <property type="match status" value="1"/>
</dbReference>
<dbReference type="AlphaFoldDB" id="A0A1F7L1M8"/>
<sequence>MKNSLKPHQDFMRFKIYSYMRHVVVLLTFFLLFGFFTYKLIVFVKETYAVVGDLDIVGSATTIEVLSTKTGSLTLDTTACKNLQGVPRPLLKAASTIGGIDCDTSITIAAAGALTAGTYNGQTISSASNLTGSLTVASGLTVSAGAITLPDNSIASADVNFNYAAAASKGGAATDLSCTNCVALTTETAGNYIATITGNGQVGVAGSGAENAAATLSIVADSIGDTQLAYNTGQHLTTTNAPTFAGGTFTSTVNMADTKYLFMGDASAGNYFGSNGTYLTMYNGGASGLSFYVQQSIPITYIYSPNIFFGLAAGGTSIHTRGSTVNFGETGNIGVENFYMSSAERLNFFYSNGSTATQVGDISASDASWFRINQNTVKNIFTPQYIRADSGLFVKSTSYGISSNGILLNGSLSGTYSNALTLSSASNAYSGASLAVSGNITSSAGDLTISGGNISITNNAGGVDFNDANSYWLRTATNHGLYWDTTNNTWEWHSAGVDKWRVDLSGNTVQAGDLTVSGTGNSSFAGNVYLTGNVAVAGMSAIPATYNNTNILPNPSFEVATSTNYDGWAGSASGGTVTRTSNGISNHDGAYGMELNVTTAGTGTTNINSTRQPISPSTTYTLSTWAKVNTACGDGFHLRAYWMNAAGAYISVSDPYSNSGAVTTSWNLYKGNVTSPATAYSVRIYIYNNLPTNACTLYVDQVSFRPMIDADVLVNGNVGIGTTVPADKLHTTGSIRVNGAIANGLKFTSNGTTSSDHLLTTRGGTSWLYLRNWADDTYKNLAVGTLYGATSITVPGTSDSYIMGDVGIGTTAPANKLHVNGNISLSTNIKFTGGVPTLETAFDDFIFKMDTDATSGNGRFGFFQGATEMVVFKGSGNVGIGTTAPANKLHVNGQIRWYGRSYVDFTNNYMDQASPYIEVRNGFTGGLFGITAYASSLRFKKNITPLEVDSNKIYDLRLVSFNWKSQEDGQIKAMGMIAEEVDKILPQVVAYDKEGPHHIDYGLLSVLTIKELKKLNHDIGLTSTGDIHMIEDSNGGYDLKTKDDTFFTRIGAFAELVAAKMQAGVIETKKLLINGVDLMKKITDLENHNDALQQQVDKLKQENTALKNQQTNLEKRLEVLEQKIRN</sequence>
<dbReference type="Proteomes" id="UP000177050">
    <property type="component" value="Unassembled WGS sequence"/>
</dbReference>
<dbReference type="SUPFAM" id="SSF49785">
    <property type="entry name" value="Galactose-binding domain-like"/>
    <property type="match status" value="1"/>
</dbReference>
<gene>
    <name evidence="4" type="ORF">A3K52_04695</name>
</gene>
<dbReference type="EMBL" id="MGBR01000001">
    <property type="protein sequence ID" value="OGK74042.1"/>
    <property type="molecule type" value="Genomic_DNA"/>
</dbReference>
<dbReference type="PROSITE" id="PS51688">
    <property type="entry name" value="ICA"/>
    <property type="match status" value="1"/>
</dbReference>
<evidence type="ECO:0000313" key="5">
    <source>
        <dbReference type="Proteomes" id="UP000177050"/>
    </source>
</evidence>
<keyword evidence="2" id="KW-0812">Transmembrane</keyword>
<dbReference type="InterPro" id="IPR008979">
    <property type="entry name" value="Galactose-bd-like_sf"/>
</dbReference>
<feature type="coiled-coil region" evidence="1">
    <location>
        <begin position="1075"/>
        <end position="1123"/>
    </location>
</feature>
<reference evidence="4 5" key="1">
    <citation type="journal article" date="2016" name="Nat. Commun.">
        <title>Thousands of microbial genomes shed light on interconnected biogeochemical processes in an aquifer system.</title>
        <authorList>
            <person name="Anantharaman K."/>
            <person name="Brown C.T."/>
            <person name="Hug L.A."/>
            <person name="Sharon I."/>
            <person name="Castelle C.J."/>
            <person name="Probst A.J."/>
            <person name="Thomas B.C."/>
            <person name="Singh A."/>
            <person name="Wilkins M.J."/>
            <person name="Karaoz U."/>
            <person name="Brodie E.L."/>
            <person name="Williams K.H."/>
            <person name="Hubbard S.S."/>
            <person name="Banfield J.F."/>
        </authorList>
    </citation>
    <scope>NUCLEOTIDE SEQUENCE [LARGE SCALE GENOMIC DNA]</scope>
</reference>
<organism evidence="4 5">
    <name type="scientific">Candidatus Roizmanbacteria bacterium RIFOXYD1_FULL_38_12</name>
    <dbReference type="NCBI Taxonomy" id="1802093"/>
    <lineage>
        <taxon>Bacteria</taxon>
        <taxon>Candidatus Roizmaniibacteriota</taxon>
    </lineage>
</organism>
<evidence type="ECO:0000259" key="3">
    <source>
        <dbReference type="PROSITE" id="PS51688"/>
    </source>
</evidence>
<accession>A0A1F7L1M8</accession>
<keyword evidence="2" id="KW-1133">Transmembrane helix</keyword>
<dbReference type="Gene3D" id="2.60.120.260">
    <property type="entry name" value="Galactose-binding domain-like"/>
    <property type="match status" value="1"/>
</dbReference>
<proteinExistence type="predicted"/>
<keyword evidence="1" id="KW-0175">Coiled coil</keyword>
<keyword evidence="2" id="KW-0472">Membrane</keyword>